<protein>
    <recommendedName>
        <fullName evidence="1">PilZ domain-containing protein</fullName>
    </recommendedName>
</protein>
<accession>A0A917TPK6</accession>
<dbReference type="AlphaFoldDB" id="A0A917TPK6"/>
<keyword evidence="3" id="KW-1185">Reference proteome</keyword>
<dbReference type="Proteomes" id="UP000618460">
    <property type="component" value="Unassembled WGS sequence"/>
</dbReference>
<reference evidence="2" key="2">
    <citation type="submission" date="2020-09" db="EMBL/GenBank/DDBJ databases">
        <authorList>
            <person name="Sun Q."/>
            <person name="Zhou Y."/>
        </authorList>
    </citation>
    <scope>NUCLEOTIDE SEQUENCE</scope>
    <source>
        <strain evidence="2">CGMCC 1.6333</strain>
    </source>
</reference>
<sequence length="118" mass="13524">MPRMYARAHFSNPPVINASIQVADGSCLLQKDSKIVIHNIGLQGLRFSSMTAFSVGDTIKLQVSLFSPTNRICGEIIWKKEDPDTYHYGLKIITSDYDFFQFMHSYDTYINEHQYAPQ</sequence>
<proteinExistence type="predicted"/>
<dbReference type="OrthoDB" id="2970868at2"/>
<name>A0A917TPK6_9BACI</name>
<reference evidence="2" key="1">
    <citation type="journal article" date="2014" name="Int. J. Syst. Evol. Microbiol.">
        <title>Complete genome sequence of Corynebacterium casei LMG S-19264T (=DSM 44701T), isolated from a smear-ripened cheese.</title>
        <authorList>
            <consortium name="US DOE Joint Genome Institute (JGI-PGF)"/>
            <person name="Walter F."/>
            <person name="Albersmeier A."/>
            <person name="Kalinowski J."/>
            <person name="Ruckert C."/>
        </authorList>
    </citation>
    <scope>NUCLEOTIDE SEQUENCE</scope>
    <source>
        <strain evidence="2">CGMCC 1.6333</strain>
    </source>
</reference>
<feature type="domain" description="PilZ" evidence="1">
    <location>
        <begin position="18"/>
        <end position="93"/>
    </location>
</feature>
<dbReference type="RefSeq" id="WP_117154980.1">
    <property type="nucleotide sequence ID" value="NZ_BMLG01000008.1"/>
</dbReference>
<gene>
    <name evidence="2" type="ORF">GCM10011351_17870</name>
</gene>
<dbReference type="Pfam" id="PF07238">
    <property type="entry name" value="PilZ"/>
    <property type="match status" value="1"/>
</dbReference>
<evidence type="ECO:0000259" key="1">
    <source>
        <dbReference type="Pfam" id="PF07238"/>
    </source>
</evidence>
<dbReference type="InterPro" id="IPR009875">
    <property type="entry name" value="PilZ_domain"/>
</dbReference>
<organism evidence="2 3">
    <name type="scientific">Paraliobacillus quinghaiensis</name>
    <dbReference type="NCBI Taxonomy" id="470815"/>
    <lineage>
        <taxon>Bacteria</taxon>
        <taxon>Bacillati</taxon>
        <taxon>Bacillota</taxon>
        <taxon>Bacilli</taxon>
        <taxon>Bacillales</taxon>
        <taxon>Bacillaceae</taxon>
        <taxon>Paraliobacillus</taxon>
    </lineage>
</organism>
<evidence type="ECO:0000313" key="3">
    <source>
        <dbReference type="Proteomes" id="UP000618460"/>
    </source>
</evidence>
<dbReference type="GO" id="GO:0035438">
    <property type="term" value="F:cyclic-di-GMP binding"/>
    <property type="evidence" value="ECO:0007669"/>
    <property type="project" value="InterPro"/>
</dbReference>
<dbReference type="EMBL" id="BMLG01000008">
    <property type="protein sequence ID" value="GGM32146.1"/>
    <property type="molecule type" value="Genomic_DNA"/>
</dbReference>
<evidence type="ECO:0000313" key="2">
    <source>
        <dbReference type="EMBL" id="GGM32146.1"/>
    </source>
</evidence>
<comment type="caution">
    <text evidence="2">The sequence shown here is derived from an EMBL/GenBank/DDBJ whole genome shotgun (WGS) entry which is preliminary data.</text>
</comment>